<keyword evidence="6" id="KW-0479">Metal-binding</keyword>
<dbReference type="EMBL" id="CP063657">
    <property type="protein sequence ID" value="QOW22061.1"/>
    <property type="molecule type" value="Genomic_DNA"/>
</dbReference>
<organism evidence="9 10">
    <name type="scientific">Novilysobacter avium</name>
    <dbReference type="NCBI Taxonomy" id="2781023"/>
    <lineage>
        <taxon>Bacteria</taxon>
        <taxon>Pseudomonadati</taxon>
        <taxon>Pseudomonadota</taxon>
        <taxon>Gammaproteobacteria</taxon>
        <taxon>Lysobacterales</taxon>
        <taxon>Lysobacteraceae</taxon>
        <taxon>Novilysobacter</taxon>
    </lineage>
</organism>
<comment type="similarity">
    <text evidence="1 6 7">Belongs to the TRAFAC class TrmE-Era-EngA-EngB-Septin-like GTPase superfamily. TrmE GTPase family.</text>
</comment>
<dbReference type="NCBIfam" id="NF003661">
    <property type="entry name" value="PRK05291.1-3"/>
    <property type="match status" value="1"/>
</dbReference>
<keyword evidence="4 6" id="KW-0630">Potassium</keyword>
<keyword evidence="6" id="KW-0378">Hydrolase</keyword>
<feature type="domain" description="TrmE-type G" evidence="8">
    <location>
        <begin position="221"/>
        <end position="380"/>
    </location>
</feature>
<dbReference type="CDD" id="cd14858">
    <property type="entry name" value="TrmE_N"/>
    <property type="match status" value="1"/>
</dbReference>
<feature type="binding site" evidence="6">
    <location>
        <begin position="275"/>
        <end position="278"/>
    </location>
    <ligand>
        <name>GTP</name>
        <dbReference type="ChEBI" id="CHEBI:37565"/>
    </ligand>
</feature>
<dbReference type="NCBIfam" id="TIGR00450">
    <property type="entry name" value="mnmE_trmE_thdF"/>
    <property type="match status" value="1"/>
</dbReference>
<gene>
    <name evidence="6 9" type="primary">mnmE</name>
    <name evidence="6" type="synonym">trmE</name>
    <name evidence="9" type="ORF">INQ42_12820</name>
</gene>
<dbReference type="Pfam" id="PF01926">
    <property type="entry name" value="MMR_HSR1"/>
    <property type="match status" value="1"/>
</dbReference>
<comment type="caution">
    <text evidence="6">Lacks conserved residue(s) required for the propagation of feature annotation.</text>
</comment>
<feature type="binding site" evidence="6">
    <location>
        <position position="255"/>
    </location>
    <ligand>
        <name>K(+)</name>
        <dbReference type="ChEBI" id="CHEBI:29103"/>
    </ligand>
</feature>
<feature type="binding site" evidence="6">
    <location>
        <begin position="231"/>
        <end position="236"/>
    </location>
    <ligand>
        <name>GTP</name>
        <dbReference type="ChEBI" id="CHEBI:37565"/>
    </ligand>
</feature>
<comment type="subunit">
    <text evidence="6">Homodimer. Heterotetramer of two MnmE and two MnmG subunits.</text>
</comment>
<dbReference type="RefSeq" id="WP_194034610.1">
    <property type="nucleotide sequence ID" value="NZ_CP063657.1"/>
</dbReference>
<dbReference type="PROSITE" id="PS51709">
    <property type="entry name" value="G_TRME"/>
    <property type="match status" value="1"/>
</dbReference>
<dbReference type="NCBIfam" id="TIGR00231">
    <property type="entry name" value="small_GTP"/>
    <property type="match status" value="1"/>
</dbReference>
<feature type="binding site" evidence="6">
    <location>
        <position position="86"/>
    </location>
    <ligand>
        <name>(6S)-5-formyl-5,6,7,8-tetrahydrofolate</name>
        <dbReference type="ChEBI" id="CHEBI:57457"/>
    </ligand>
</feature>
<dbReference type="Proteomes" id="UP000593932">
    <property type="component" value="Chromosome"/>
</dbReference>
<feature type="binding site" evidence="6">
    <location>
        <position position="235"/>
    </location>
    <ligand>
        <name>Mg(2+)</name>
        <dbReference type="ChEBI" id="CHEBI:18420"/>
    </ligand>
</feature>
<evidence type="ECO:0000256" key="7">
    <source>
        <dbReference type="RuleBase" id="RU003313"/>
    </source>
</evidence>
<reference evidence="9 10" key="1">
    <citation type="submission" date="2020-10" db="EMBL/GenBank/DDBJ databases">
        <title>complete genome sequencing of Lysobacter sp. H23M41.</title>
        <authorList>
            <person name="Bae J.-W."/>
            <person name="Lee S.-Y."/>
        </authorList>
    </citation>
    <scope>NUCLEOTIDE SEQUENCE [LARGE SCALE GENOMIC DNA]</scope>
    <source>
        <strain evidence="9 10">H23M41</strain>
    </source>
</reference>
<dbReference type="HAMAP" id="MF_00379">
    <property type="entry name" value="GTPase_MnmE"/>
    <property type="match status" value="1"/>
</dbReference>
<dbReference type="InterPro" id="IPR018948">
    <property type="entry name" value="GTP-bd_TrmE_N"/>
</dbReference>
<dbReference type="InterPro" id="IPR006073">
    <property type="entry name" value="GTP-bd"/>
</dbReference>
<dbReference type="SUPFAM" id="SSF103025">
    <property type="entry name" value="Folate-binding domain"/>
    <property type="match status" value="1"/>
</dbReference>
<keyword evidence="6" id="KW-0963">Cytoplasm</keyword>
<dbReference type="PRINTS" id="PR00326">
    <property type="entry name" value="GTP1OBG"/>
</dbReference>
<feature type="binding site" evidence="6">
    <location>
        <position position="252"/>
    </location>
    <ligand>
        <name>K(+)</name>
        <dbReference type="ChEBI" id="CHEBI:29103"/>
    </ligand>
</feature>
<dbReference type="CDD" id="cd04164">
    <property type="entry name" value="trmE"/>
    <property type="match status" value="1"/>
</dbReference>
<comment type="function">
    <text evidence="6">Exhibits a very high intrinsic GTPase hydrolysis rate. Involved in the addition of a carboxymethylaminomethyl (cmnm) group at the wobble position (U34) of certain tRNAs, forming tRNA-cmnm(5)s(2)U34.</text>
</comment>
<protein>
    <recommendedName>
        <fullName evidence="6">tRNA modification GTPase MnmE</fullName>
        <ecNumber evidence="6">3.6.-.-</ecNumber>
    </recommendedName>
</protein>
<dbReference type="Pfam" id="PF10396">
    <property type="entry name" value="TrmE_N"/>
    <property type="match status" value="1"/>
</dbReference>
<keyword evidence="6" id="KW-0460">Magnesium</keyword>
<evidence type="ECO:0000259" key="8">
    <source>
        <dbReference type="PROSITE" id="PS51709"/>
    </source>
</evidence>
<dbReference type="InterPro" id="IPR027266">
    <property type="entry name" value="TrmE/GcvT-like"/>
</dbReference>
<evidence type="ECO:0000256" key="6">
    <source>
        <dbReference type="HAMAP-Rule" id="MF_00379"/>
    </source>
</evidence>
<accession>A0A7S6UKN6</accession>
<evidence type="ECO:0000313" key="10">
    <source>
        <dbReference type="Proteomes" id="UP000593932"/>
    </source>
</evidence>
<dbReference type="SUPFAM" id="SSF52540">
    <property type="entry name" value="P-loop containing nucleoside triphosphate hydrolases"/>
    <property type="match status" value="1"/>
</dbReference>
<proteinExistence type="inferred from homology"/>
<feature type="binding site" evidence="6">
    <location>
        <position position="250"/>
    </location>
    <ligand>
        <name>K(+)</name>
        <dbReference type="ChEBI" id="CHEBI:29103"/>
    </ligand>
</feature>
<keyword evidence="10" id="KW-1185">Reference proteome</keyword>
<dbReference type="Gene3D" id="3.30.1360.120">
    <property type="entry name" value="Probable tRNA modification gtpase trme, domain 1"/>
    <property type="match status" value="1"/>
</dbReference>
<comment type="cofactor">
    <cofactor evidence="6">
        <name>K(+)</name>
        <dbReference type="ChEBI" id="CHEBI:29103"/>
    </cofactor>
    <text evidence="6">Binds 1 potassium ion per subunit.</text>
</comment>
<feature type="binding site" evidence="6">
    <location>
        <position position="125"/>
    </location>
    <ligand>
        <name>(6S)-5-formyl-5,6,7,8-tetrahydrofolate</name>
        <dbReference type="ChEBI" id="CHEBI:57457"/>
    </ligand>
</feature>
<dbReference type="SUPFAM" id="SSF116878">
    <property type="entry name" value="TrmE connector domain"/>
    <property type="match status" value="1"/>
</dbReference>
<evidence type="ECO:0000256" key="5">
    <source>
        <dbReference type="ARBA" id="ARBA00023134"/>
    </source>
</evidence>
<dbReference type="PANTHER" id="PTHR42714:SF2">
    <property type="entry name" value="TRNA MODIFICATION GTPASE GTPBP3, MITOCHONDRIAL"/>
    <property type="match status" value="1"/>
</dbReference>
<dbReference type="InterPro" id="IPR031168">
    <property type="entry name" value="G_TrmE"/>
</dbReference>
<dbReference type="EC" id="3.6.-.-" evidence="6"/>
<feature type="binding site" evidence="6">
    <location>
        <position position="231"/>
    </location>
    <ligand>
        <name>K(+)</name>
        <dbReference type="ChEBI" id="CHEBI:29103"/>
    </ligand>
</feature>
<feature type="binding site" evidence="6">
    <location>
        <position position="29"/>
    </location>
    <ligand>
        <name>(6S)-5-formyl-5,6,7,8-tetrahydrofolate</name>
        <dbReference type="ChEBI" id="CHEBI:57457"/>
    </ligand>
</feature>
<evidence type="ECO:0000313" key="9">
    <source>
        <dbReference type="EMBL" id="QOW22061.1"/>
    </source>
</evidence>
<dbReference type="InterPro" id="IPR004520">
    <property type="entry name" value="GTPase_MnmE"/>
</dbReference>
<dbReference type="InterPro" id="IPR005225">
    <property type="entry name" value="Small_GTP-bd"/>
</dbReference>
<feature type="binding site" evidence="6">
    <location>
        <position position="458"/>
    </location>
    <ligand>
        <name>(6S)-5-formyl-5,6,7,8-tetrahydrofolate</name>
        <dbReference type="ChEBI" id="CHEBI:57457"/>
    </ligand>
</feature>
<sequence>MTAAAQTADRDTIAAIATAPGAGGVGIVRLSGPDARTIGETVSARTLTPRLAHYARFLGGDGVAIDDGIALYFAAPASYTGEDVVELQGHGGPAVLQAVLGRCVELGARLARPGEFSERAFLEGRLDLAQAEAVADLIAAGDVRAARAARRALDGEFSRRVEAIAGGLLRMRIHTEAAIDFADEPLDTLGGEALRTGCAQLSVELEALLAAAQRGRRLRDGLHAVIVGPPNAGKSSLLNLLAGSDRAIVTDVAGTTRDLLHEVVRVDGVELTLVDTAGLREGGGAIEREGMRRARNELDQADLAIVVLDAREPLTGAAAVEDAVAGVSRRLWVYNKADLVTSDAGIGRPAADDAKTPLLVSVRTGAGMDGFHARLRALALEGAVDGGDGAFTARARHVDALQRAAAELADARAQLDHGALELAAEALRGSHDALGEITGRVHADDLLGHIFSSFCIGK</sequence>
<dbReference type="InterPro" id="IPR027417">
    <property type="entry name" value="P-loop_NTPase"/>
</dbReference>
<dbReference type="InterPro" id="IPR025867">
    <property type="entry name" value="MnmE_helical"/>
</dbReference>
<comment type="subcellular location">
    <subcellularLocation>
        <location evidence="6">Cytoplasm</location>
    </subcellularLocation>
</comment>
<evidence type="ECO:0000256" key="2">
    <source>
        <dbReference type="ARBA" id="ARBA00022694"/>
    </source>
</evidence>
<feature type="binding site" evidence="6">
    <location>
        <begin position="335"/>
        <end position="338"/>
    </location>
    <ligand>
        <name>GTP</name>
        <dbReference type="ChEBI" id="CHEBI:37565"/>
    </ligand>
</feature>
<dbReference type="Gene3D" id="1.20.120.430">
    <property type="entry name" value="tRNA modification GTPase MnmE domain 2"/>
    <property type="match status" value="1"/>
</dbReference>
<evidence type="ECO:0000256" key="3">
    <source>
        <dbReference type="ARBA" id="ARBA00022741"/>
    </source>
</evidence>
<keyword evidence="2 6" id="KW-0819">tRNA processing</keyword>
<feature type="binding site" evidence="6">
    <location>
        <position position="256"/>
    </location>
    <ligand>
        <name>Mg(2+)</name>
        <dbReference type="ChEBI" id="CHEBI:18420"/>
    </ligand>
</feature>
<evidence type="ECO:0000256" key="1">
    <source>
        <dbReference type="ARBA" id="ARBA00011043"/>
    </source>
</evidence>
<dbReference type="PANTHER" id="PTHR42714">
    <property type="entry name" value="TRNA MODIFICATION GTPASE GTPBP3"/>
    <property type="match status" value="1"/>
</dbReference>
<dbReference type="InterPro" id="IPR027368">
    <property type="entry name" value="MnmE_dom2"/>
</dbReference>
<feature type="binding site" evidence="6">
    <location>
        <begin position="250"/>
        <end position="256"/>
    </location>
    <ligand>
        <name>GTP</name>
        <dbReference type="ChEBI" id="CHEBI:37565"/>
    </ligand>
</feature>
<dbReference type="Gene3D" id="3.40.50.300">
    <property type="entry name" value="P-loop containing nucleotide triphosphate hydrolases"/>
    <property type="match status" value="1"/>
</dbReference>
<keyword evidence="3 6" id="KW-0547">Nucleotide-binding</keyword>
<dbReference type="Pfam" id="PF12631">
    <property type="entry name" value="MnmE_helical"/>
    <property type="match status" value="1"/>
</dbReference>
<keyword evidence="5 6" id="KW-0342">GTP-binding</keyword>
<name>A0A7S6UKN6_9GAMM</name>
<evidence type="ECO:0000256" key="4">
    <source>
        <dbReference type="ARBA" id="ARBA00022958"/>
    </source>
</evidence>